<feature type="region of interest" description="Disordered" evidence="2">
    <location>
        <begin position="1"/>
        <end position="42"/>
    </location>
</feature>
<dbReference type="GO" id="GO:0005524">
    <property type="term" value="F:ATP binding"/>
    <property type="evidence" value="ECO:0007669"/>
    <property type="project" value="UniProtKB-UniRule"/>
</dbReference>
<dbReference type="Gene3D" id="3.30.200.20">
    <property type="entry name" value="Phosphorylase Kinase, domain 1"/>
    <property type="match status" value="1"/>
</dbReference>
<sequence>MKPGREAESVAGSAGGGNRNVGTSVKGREIPPTTSSQPIRAKPREALHVNIVVEQNWNNESRGVAEREFSSDAEKEKCKKMATIVRTSRLLCDLLMKDKGHAALFIIADSEALKEEFGEKIDYTNEELFEELFKGKCVSDEEFQRLLPTYTRHQDGDRDEKGRSTDGAFLVSSRKGMIKAACAKIHFRSSLWKIKNSGTRHEALVGFVEHFNEKSKPCIGLLLSEGGSLKILSTRMLRREEAVLQISREGVDPHHHDIILDRQDFDGGREMPDDGHRTVLGDDVYQHRASPPHLTPDEVAAVPRLVLEESCFLGRGGFGSVFKGTVDGEPVAVKRIKERNNKEYRERFATEEERQEHRRKVADEINALMKSISVAHICKIFGAYSAPVRRLTIPLSPVIPSSASSVSCSRTPSVSFFCW</sequence>
<organism evidence="4">
    <name type="scientific">Chromera velia CCMP2878</name>
    <dbReference type="NCBI Taxonomy" id="1169474"/>
    <lineage>
        <taxon>Eukaryota</taxon>
        <taxon>Sar</taxon>
        <taxon>Alveolata</taxon>
        <taxon>Colpodellida</taxon>
        <taxon>Chromeraceae</taxon>
        <taxon>Chromera</taxon>
    </lineage>
</organism>
<dbReference type="SUPFAM" id="SSF56112">
    <property type="entry name" value="Protein kinase-like (PK-like)"/>
    <property type="match status" value="1"/>
</dbReference>
<evidence type="ECO:0000256" key="2">
    <source>
        <dbReference type="SAM" id="MobiDB-lite"/>
    </source>
</evidence>
<gene>
    <name evidence="4" type="ORF">Cvel_20467</name>
</gene>
<name>A0A0G4G664_9ALVE</name>
<accession>A0A0G4G664</accession>
<reference evidence="4" key="1">
    <citation type="submission" date="2014-11" db="EMBL/GenBank/DDBJ databases">
        <authorList>
            <person name="Otto D Thomas"/>
            <person name="Naeem Raeece"/>
        </authorList>
    </citation>
    <scope>NUCLEOTIDE SEQUENCE</scope>
</reference>
<keyword evidence="1" id="KW-0547">Nucleotide-binding</keyword>
<protein>
    <recommendedName>
        <fullName evidence="3">Protein kinase domain-containing protein</fullName>
    </recommendedName>
</protein>
<dbReference type="PROSITE" id="PS50011">
    <property type="entry name" value="PROTEIN_KINASE_DOM"/>
    <property type="match status" value="1"/>
</dbReference>
<dbReference type="InterPro" id="IPR000719">
    <property type="entry name" value="Prot_kinase_dom"/>
</dbReference>
<evidence type="ECO:0000256" key="1">
    <source>
        <dbReference type="PROSITE-ProRule" id="PRU10141"/>
    </source>
</evidence>
<dbReference type="AlphaFoldDB" id="A0A0G4G664"/>
<dbReference type="SUPFAM" id="SSF143597">
    <property type="entry name" value="YojJ-like"/>
    <property type="match status" value="1"/>
</dbReference>
<feature type="binding site" evidence="1">
    <location>
        <position position="334"/>
    </location>
    <ligand>
        <name>ATP</name>
        <dbReference type="ChEBI" id="CHEBI:30616"/>
    </ligand>
</feature>
<keyword evidence="1" id="KW-0067">ATP-binding</keyword>
<dbReference type="InterPro" id="IPR017441">
    <property type="entry name" value="Protein_kinase_ATP_BS"/>
</dbReference>
<evidence type="ECO:0000313" key="4">
    <source>
        <dbReference type="EMBL" id="CEM24037.1"/>
    </source>
</evidence>
<dbReference type="EMBL" id="CDMZ01000924">
    <property type="protein sequence ID" value="CEM24037.1"/>
    <property type="molecule type" value="Genomic_DNA"/>
</dbReference>
<feature type="domain" description="Protein kinase" evidence="3">
    <location>
        <begin position="307"/>
        <end position="419"/>
    </location>
</feature>
<dbReference type="GO" id="GO:0004672">
    <property type="term" value="F:protein kinase activity"/>
    <property type="evidence" value="ECO:0007669"/>
    <property type="project" value="InterPro"/>
</dbReference>
<dbReference type="InterPro" id="IPR036888">
    <property type="entry name" value="DNA_integrity_DisA_N_sf"/>
</dbReference>
<dbReference type="PROSITE" id="PS00107">
    <property type="entry name" value="PROTEIN_KINASE_ATP"/>
    <property type="match status" value="1"/>
</dbReference>
<proteinExistence type="predicted"/>
<dbReference type="InterPro" id="IPR011009">
    <property type="entry name" value="Kinase-like_dom_sf"/>
</dbReference>
<evidence type="ECO:0000259" key="3">
    <source>
        <dbReference type="PROSITE" id="PS50011"/>
    </source>
</evidence>
<dbReference type="VEuPathDB" id="CryptoDB:Cvel_20467"/>